<feature type="domain" description="Nucleolus and neural progenitor protein-like N-terminal" evidence="2">
    <location>
        <begin position="47"/>
        <end position="184"/>
    </location>
</feature>
<reference evidence="3 4" key="1">
    <citation type="journal article" date="2012" name="New Phytol.">
        <title>Insight into trade-off between wood decay and parasitism from the genome of a fungal forest pathogen.</title>
        <authorList>
            <person name="Olson A."/>
            <person name="Aerts A."/>
            <person name="Asiegbu F."/>
            <person name="Belbahri L."/>
            <person name="Bouzid O."/>
            <person name="Broberg A."/>
            <person name="Canback B."/>
            <person name="Coutinho P.M."/>
            <person name="Cullen D."/>
            <person name="Dalman K."/>
            <person name="Deflorio G."/>
            <person name="van Diepen L.T."/>
            <person name="Dunand C."/>
            <person name="Duplessis S."/>
            <person name="Durling M."/>
            <person name="Gonthier P."/>
            <person name="Grimwood J."/>
            <person name="Fossdal C.G."/>
            <person name="Hansson D."/>
            <person name="Henrissat B."/>
            <person name="Hietala A."/>
            <person name="Himmelstrand K."/>
            <person name="Hoffmeister D."/>
            <person name="Hogberg N."/>
            <person name="James T.Y."/>
            <person name="Karlsson M."/>
            <person name="Kohler A."/>
            <person name="Kues U."/>
            <person name="Lee Y.H."/>
            <person name="Lin Y.C."/>
            <person name="Lind M."/>
            <person name="Lindquist E."/>
            <person name="Lombard V."/>
            <person name="Lucas S."/>
            <person name="Lunden K."/>
            <person name="Morin E."/>
            <person name="Murat C."/>
            <person name="Park J."/>
            <person name="Raffaello T."/>
            <person name="Rouze P."/>
            <person name="Salamov A."/>
            <person name="Schmutz J."/>
            <person name="Solheim H."/>
            <person name="Stahlberg J."/>
            <person name="Velez H."/>
            <person name="de Vries R.P."/>
            <person name="Wiebenga A."/>
            <person name="Woodward S."/>
            <person name="Yakovlev I."/>
            <person name="Garbelotto M."/>
            <person name="Martin F."/>
            <person name="Grigoriev I.V."/>
            <person name="Stenlid J."/>
        </authorList>
    </citation>
    <scope>NUCLEOTIDE SEQUENCE [LARGE SCALE GENOMIC DNA]</scope>
    <source>
        <strain evidence="3 4">TC 32-1</strain>
    </source>
</reference>
<dbReference type="GO" id="GO:0000466">
    <property type="term" value="P:maturation of 5.8S rRNA from tricistronic rRNA transcript (SSU-rRNA, 5.8S rRNA, LSU-rRNA)"/>
    <property type="evidence" value="ECO:0007669"/>
    <property type="project" value="TreeGrafter"/>
</dbReference>
<dbReference type="GeneID" id="20667349"/>
<dbReference type="PANTHER" id="PTHR37792:SF1">
    <property type="entry name" value="RIBONUCLEASE MRP PROTEIN SUBUNIT RMP1"/>
    <property type="match status" value="1"/>
</dbReference>
<name>W4KLT9_HETIT</name>
<dbReference type="InterPro" id="IPR027951">
    <property type="entry name" value="Nepro_N"/>
</dbReference>
<dbReference type="Pfam" id="PF14780">
    <property type="entry name" value="NEPRO_N"/>
    <property type="match status" value="1"/>
</dbReference>
<dbReference type="GO" id="GO:0000294">
    <property type="term" value="P:nuclear-transcribed mRNA catabolic process, RNase MRP-dependent"/>
    <property type="evidence" value="ECO:0007669"/>
    <property type="project" value="TreeGrafter"/>
</dbReference>
<dbReference type="eggNOG" id="ENOG502RABI">
    <property type="taxonomic scope" value="Eukaryota"/>
</dbReference>
<feature type="region of interest" description="Disordered" evidence="1">
    <location>
        <begin position="311"/>
        <end position="352"/>
    </location>
</feature>
<dbReference type="OrthoDB" id="114080at2759"/>
<protein>
    <recommendedName>
        <fullName evidence="2">Nucleolus and neural progenitor protein-like N-terminal domain-containing protein</fullName>
    </recommendedName>
</protein>
<keyword evidence="4" id="KW-1185">Reference proteome</keyword>
<dbReference type="InParanoid" id="W4KLT9"/>
<dbReference type="AlphaFoldDB" id="W4KLT9"/>
<feature type="compositionally biased region" description="Polar residues" evidence="1">
    <location>
        <begin position="246"/>
        <end position="257"/>
    </location>
</feature>
<evidence type="ECO:0000259" key="2">
    <source>
        <dbReference type="Pfam" id="PF14780"/>
    </source>
</evidence>
<accession>W4KLT9</accession>
<dbReference type="EMBL" id="KI925455">
    <property type="protein sequence ID" value="ETW86031.1"/>
    <property type="molecule type" value="Genomic_DNA"/>
</dbReference>
<organism evidence="3 4">
    <name type="scientific">Heterobasidion irregulare (strain TC 32-1)</name>
    <dbReference type="NCBI Taxonomy" id="747525"/>
    <lineage>
        <taxon>Eukaryota</taxon>
        <taxon>Fungi</taxon>
        <taxon>Dikarya</taxon>
        <taxon>Basidiomycota</taxon>
        <taxon>Agaricomycotina</taxon>
        <taxon>Agaricomycetes</taxon>
        <taxon>Russulales</taxon>
        <taxon>Bondarzewiaceae</taxon>
        <taxon>Heterobasidion</taxon>
        <taxon>Heterobasidion annosum species complex</taxon>
    </lineage>
</organism>
<dbReference type="GO" id="GO:0042134">
    <property type="term" value="F:rRNA primary transcript binding"/>
    <property type="evidence" value="ECO:0007669"/>
    <property type="project" value="InterPro"/>
</dbReference>
<dbReference type="PANTHER" id="PTHR37792">
    <property type="entry name" value="RIBONUCLEASE MRP PROTEIN SUBUNIT RMP1"/>
    <property type="match status" value="1"/>
</dbReference>
<evidence type="ECO:0000313" key="3">
    <source>
        <dbReference type="EMBL" id="ETW86031.1"/>
    </source>
</evidence>
<dbReference type="GO" id="GO:0000172">
    <property type="term" value="C:ribonuclease MRP complex"/>
    <property type="evidence" value="ECO:0007669"/>
    <property type="project" value="InterPro"/>
</dbReference>
<dbReference type="RefSeq" id="XP_009542817.1">
    <property type="nucleotide sequence ID" value="XM_009544522.1"/>
</dbReference>
<dbReference type="Proteomes" id="UP000030671">
    <property type="component" value="Unassembled WGS sequence"/>
</dbReference>
<evidence type="ECO:0000313" key="4">
    <source>
        <dbReference type="Proteomes" id="UP000030671"/>
    </source>
</evidence>
<evidence type="ECO:0000256" key="1">
    <source>
        <dbReference type="SAM" id="MobiDB-lite"/>
    </source>
</evidence>
<proteinExistence type="predicted"/>
<feature type="region of interest" description="Disordered" evidence="1">
    <location>
        <begin position="244"/>
        <end position="264"/>
    </location>
</feature>
<gene>
    <name evidence="3" type="ORF">HETIRDRAFT_149996</name>
</gene>
<dbReference type="HOGENOM" id="CLU_057900_0_0_1"/>
<dbReference type="STRING" id="747525.W4KLT9"/>
<dbReference type="InterPro" id="IPR047205">
    <property type="entry name" value="RMP1"/>
</dbReference>
<dbReference type="KEGG" id="hir:HETIRDRAFT_149996"/>
<sequence>MSFRSASYMASLRLLKVGLDPASCDAVNAFLKIFRGHVRRAQTAFSLHADEVAILERLFYKGKNQHRSSLFWQRVSEMRRYGHRLQEMRTCDLSEALRISFYGEEATMSAKILKGAWTQYPSSSRFMYTLKQLRTCHHLIEKSRGRLHDIYHFFTLIMRDRAFMQLTLTMVAIASRLDQVLSQVDNIVECLHDECRQVFQVLHSKQARRMKPLTSYSIGNAAPDVKSTTLALNEQFLDVGEDEDIGQSTDRTATPTPRFSGRNMSPLATVEDAAYATFPQLGSVSDPGPHSLDISIGNINRTGQFTASAVNSGISVKKRKTPEDDHKHNPKSAPVKTKKSKKKRDEIDDIFG</sequence>